<evidence type="ECO:0000313" key="2">
    <source>
        <dbReference type="EMBL" id="CAC11522.1"/>
    </source>
</evidence>
<keyword evidence="1" id="KW-0812">Transmembrane</keyword>
<name>Q9HL53_THEAC</name>
<evidence type="ECO:0000256" key="1">
    <source>
        <dbReference type="SAM" id="Phobius"/>
    </source>
</evidence>
<dbReference type="Proteomes" id="UP000001024">
    <property type="component" value="Chromosome"/>
</dbReference>
<sequence length="258" mass="29250">MGLAIIIGILIFLLSITVYSGIWPPVDTVASESMTHSDYWTYGTMNVGDIVFVKKVTSVPGPIITYVVGRERGFSTYGEYGNVILYKNPEGETIIHRAMFYLSWNNGFPVVQGYNNQSWMKVTRAYVLIYDVGFSHRNLVVYLKNMVNESGFITVGDFNLAYRGIYNASLNAYEAADQNVGITNAPVNAHNIIGVAFWDIPWFGLIKLNILGLYGQWPYSNEVAKNSYDFLFATIVVILALIFMPYDRIYEKSRKYKK</sequence>
<evidence type="ECO:0000313" key="3">
    <source>
        <dbReference type="Proteomes" id="UP000001024"/>
    </source>
</evidence>
<keyword evidence="1" id="KW-0472">Membrane</keyword>
<dbReference type="EnsemblBacteria" id="CAC11522">
    <property type="protein sequence ID" value="CAC11522"/>
    <property type="gene ID" value="CAC11522"/>
</dbReference>
<dbReference type="KEGG" id="tac:Ta0378"/>
<dbReference type="STRING" id="273075.gene:9571597"/>
<accession>Q9HL53</accession>
<dbReference type="eggNOG" id="arCOG01739">
    <property type="taxonomic scope" value="Archaea"/>
</dbReference>
<keyword evidence="3" id="KW-1185">Reference proteome</keyword>
<dbReference type="HOGENOM" id="CLU_054902_2_0_2"/>
<reference evidence="2 3" key="1">
    <citation type="journal article" date="2000" name="Nature">
        <title>The genome sequence of the thermoacidophilic scavenger Thermoplasma acidophilum.</title>
        <authorList>
            <person name="Ruepp A."/>
            <person name="Graml W."/>
            <person name="Santos-Martinez M.L."/>
            <person name="Koretke K.K."/>
            <person name="Volker C."/>
            <person name="Mewes H.W."/>
            <person name="Frishman D."/>
            <person name="Stocker S."/>
            <person name="Lupas A.N."/>
            <person name="Baumeister W."/>
        </authorList>
    </citation>
    <scope>NUCLEOTIDE SEQUENCE [LARGE SCALE GENOMIC DNA]</scope>
    <source>
        <strain evidence="3">ATCC 25905 / DSM 1728 / JCM 9062 / NBRC 15155 / AMRC-C165</strain>
    </source>
</reference>
<dbReference type="InParanoid" id="Q9HL53"/>
<dbReference type="PaxDb" id="273075-Ta0378"/>
<protein>
    <submittedName>
        <fullName evidence="2">Conserved hypothetical membrane protein</fullName>
    </submittedName>
</protein>
<dbReference type="EMBL" id="AL445064">
    <property type="protein sequence ID" value="CAC11522.1"/>
    <property type="molecule type" value="Genomic_DNA"/>
</dbReference>
<feature type="transmembrane region" description="Helical" evidence="1">
    <location>
        <begin position="230"/>
        <end position="249"/>
    </location>
</feature>
<proteinExistence type="predicted"/>
<gene>
    <name evidence="2" type="ordered locus">Ta0378</name>
</gene>
<keyword evidence="1" id="KW-1133">Transmembrane helix</keyword>
<dbReference type="AlphaFoldDB" id="Q9HL53"/>
<organism evidence="2 3">
    <name type="scientific">Thermoplasma acidophilum (strain ATCC 25905 / DSM 1728 / JCM 9062 / NBRC 15155 / AMRC-C165)</name>
    <dbReference type="NCBI Taxonomy" id="273075"/>
    <lineage>
        <taxon>Archaea</taxon>
        <taxon>Methanobacteriati</taxon>
        <taxon>Thermoplasmatota</taxon>
        <taxon>Thermoplasmata</taxon>
        <taxon>Thermoplasmatales</taxon>
        <taxon>Thermoplasmataceae</taxon>
        <taxon>Thermoplasma</taxon>
    </lineage>
</organism>